<feature type="transmembrane region" description="Helical" evidence="6">
    <location>
        <begin position="87"/>
        <end position="110"/>
    </location>
</feature>
<feature type="transmembrane region" description="Helical" evidence="6">
    <location>
        <begin position="139"/>
        <end position="160"/>
    </location>
</feature>
<feature type="transmembrane region" description="Helical" evidence="6">
    <location>
        <begin position="12"/>
        <end position="34"/>
    </location>
</feature>
<dbReference type="PANTHER" id="PTHR19282">
    <property type="entry name" value="TETRASPANIN"/>
    <property type="match status" value="1"/>
</dbReference>
<gene>
    <name evidence="7" type="ORF">MKW94_016406</name>
</gene>
<protein>
    <recommendedName>
        <fullName evidence="9">Tetraspanin/Peripherin</fullName>
    </recommendedName>
</protein>
<name>A0AA41VPM1_PAPNU</name>
<dbReference type="InterPro" id="IPR018499">
    <property type="entry name" value="Tetraspanin/Peripherin"/>
</dbReference>
<keyword evidence="3 6" id="KW-1133">Transmembrane helix</keyword>
<accession>A0AA41VPM1</accession>
<evidence type="ECO:0000313" key="7">
    <source>
        <dbReference type="EMBL" id="MCL7045161.1"/>
    </source>
</evidence>
<keyword evidence="2 6" id="KW-0812">Transmembrane</keyword>
<dbReference type="EMBL" id="JAJJMA010266629">
    <property type="protein sequence ID" value="MCL7045161.1"/>
    <property type="molecule type" value="Genomic_DNA"/>
</dbReference>
<evidence type="ECO:0000313" key="8">
    <source>
        <dbReference type="Proteomes" id="UP001177140"/>
    </source>
</evidence>
<dbReference type="Proteomes" id="UP001177140">
    <property type="component" value="Unassembled WGS sequence"/>
</dbReference>
<dbReference type="PRINTS" id="PR00259">
    <property type="entry name" value="TMFOUR"/>
</dbReference>
<dbReference type="Pfam" id="PF00335">
    <property type="entry name" value="Tetraspanin"/>
    <property type="match status" value="1"/>
</dbReference>
<evidence type="ECO:0000256" key="6">
    <source>
        <dbReference type="SAM" id="Phobius"/>
    </source>
</evidence>
<feature type="compositionally biased region" description="Polar residues" evidence="5">
    <location>
        <begin position="197"/>
        <end position="213"/>
    </location>
</feature>
<feature type="transmembrane region" description="Helical" evidence="6">
    <location>
        <begin position="54"/>
        <end position="80"/>
    </location>
</feature>
<dbReference type="GO" id="GO:0016020">
    <property type="term" value="C:membrane"/>
    <property type="evidence" value="ECO:0007669"/>
    <property type="project" value="UniProtKB-SubCell"/>
</dbReference>
<sequence length="219" mass="24926">MAKRKFFEFIVNILNYLLLLCGLALVGFGTFHLIKWTKTSNEFPSDNMKHDLSSAWFLIFFITVGTILSVISCSGCIGIAAKNRCCLYFYSVFMAILLLSEIGLGAFIAFDRKWKERIPNDKTGKLHSSYGFMVSNWKILRWVALGAVILEVLALLLAFCMQLSMKRASYDSSDDEFDRYRHFQRMVPPRQVYPASRTPSPSVVGNNQKQQPAIQLGRV</sequence>
<evidence type="ECO:0000256" key="3">
    <source>
        <dbReference type="ARBA" id="ARBA00022989"/>
    </source>
</evidence>
<feature type="region of interest" description="Disordered" evidence="5">
    <location>
        <begin position="193"/>
        <end position="219"/>
    </location>
</feature>
<evidence type="ECO:0008006" key="9">
    <source>
        <dbReference type="Google" id="ProtNLM"/>
    </source>
</evidence>
<comment type="subcellular location">
    <subcellularLocation>
        <location evidence="1">Membrane</location>
        <topology evidence="1">Multi-pass membrane protein</topology>
    </subcellularLocation>
</comment>
<evidence type="ECO:0000256" key="5">
    <source>
        <dbReference type="SAM" id="MobiDB-lite"/>
    </source>
</evidence>
<evidence type="ECO:0000256" key="1">
    <source>
        <dbReference type="ARBA" id="ARBA00004141"/>
    </source>
</evidence>
<reference evidence="7" key="1">
    <citation type="submission" date="2022-03" db="EMBL/GenBank/DDBJ databases">
        <title>A functionally conserved STORR gene fusion in Papaver species that diverged 16.8 million years ago.</title>
        <authorList>
            <person name="Catania T."/>
        </authorList>
    </citation>
    <scope>NUCLEOTIDE SEQUENCE</scope>
    <source>
        <strain evidence="7">S-191538</strain>
    </source>
</reference>
<evidence type="ECO:0000256" key="2">
    <source>
        <dbReference type="ARBA" id="ARBA00022692"/>
    </source>
</evidence>
<organism evidence="7 8">
    <name type="scientific">Papaver nudicaule</name>
    <name type="common">Iceland poppy</name>
    <dbReference type="NCBI Taxonomy" id="74823"/>
    <lineage>
        <taxon>Eukaryota</taxon>
        <taxon>Viridiplantae</taxon>
        <taxon>Streptophyta</taxon>
        <taxon>Embryophyta</taxon>
        <taxon>Tracheophyta</taxon>
        <taxon>Spermatophyta</taxon>
        <taxon>Magnoliopsida</taxon>
        <taxon>Ranunculales</taxon>
        <taxon>Papaveraceae</taxon>
        <taxon>Papaveroideae</taxon>
        <taxon>Papaver</taxon>
    </lineage>
</organism>
<dbReference type="AlphaFoldDB" id="A0AA41VPM1"/>
<keyword evidence="4 6" id="KW-0472">Membrane</keyword>
<evidence type="ECO:0000256" key="4">
    <source>
        <dbReference type="ARBA" id="ARBA00023136"/>
    </source>
</evidence>
<dbReference type="PANTHER" id="PTHR19282:SF522">
    <property type="entry name" value="TETRASPANIN"/>
    <property type="match status" value="1"/>
</dbReference>
<keyword evidence="8" id="KW-1185">Reference proteome</keyword>
<comment type="caution">
    <text evidence="7">The sequence shown here is derived from an EMBL/GenBank/DDBJ whole genome shotgun (WGS) entry which is preliminary data.</text>
</comment>
<proteinExistence type="predicted"/>